<feature type="transmembrane region" description="Helical" evidence="1">
    <location>
        <begin position="219"/>
        <end position="235"/>
    </location>
</feature>
<feature type="transmembrane region" description="Helical" evidence="1">
    <location>
        <begin position="171"/>
        <end position="189"/>
    </location>
</feature>
<dbReference type="KEGG" id="srd:SD10_15765"/>
<keyword evidence="1" id="KW-0812">Transmembrane</keyword>
<gene>
    <name evidence="2" type="ORF">SD10_15765</name>
</gene>
<dbReference type="EMBL" id="CP010429">
    <property type="protein sequence ID" value="AKD56137.1"/>
    <property type="molecule type" value="Genomic_DNA"/>
</dbReference>
<feature type="transmembrane region" description="Helical" evidence="1">
    <location>
        <begin position="116"/>
        <end position="132"/>
    </location>
</feature>
<feature type="transmembrane region" description="Helical" evidence="1">
    <location>
        <begin position="269"/>
        <end position="290"/>
    </location>
</feature>
<feature type="transmembrane region" description="Helical" evidence="1">
    <location>
        <begin position="84"/>
        <end position="104"/>
    </location>
</feature>
<organism evidence="2 3">
    <name type="scientific">Spirosoma radiotolerans</name>
    <dbReference type="NCBI Taxonomy" id="1379870"/>
    <lineage>
        <taxon>Bacteria</taxon>
        <taxon>Pseudomonadati</taxon>
        <taxon>Bacteroidota</taxon>
        <taxon>Cytophagia</taxon>
        <taxon>Cytophagales</taxon>
        <taxon>Cytophagaceae</taxon>
        <taxon>Spirosoma</taxon>
    </lineage>
</organism>
<evidence type="ECO:0000256" key="1">
    <source>
        <dbReference type="SAM" id="Phobius"/>
    </source>
</evidence>
<feature type="transmembrane region" description="Helical" evidence="1">
    <location>
        <begin position="138"/>
        <end position="159"/>
    </location>
</feature>
<evidence type="ECO:0000313" key="3">
    <source>
        <dbReference type="Proteomes" id="UP000033054"/>
    </source>
</evidence>
<name>A0A0E3V7T2_9BACT</name>
<dbReference type="InterPro" id="IPR045691">
    <property type="entry name" value="DUF6056"/>
</dbReference>
<accession>A0A0E3V7T2</accession>
<feature type="transmembrane region" description="Helical" evidence="1">
    <location>
        <begin position="195"/>
        <end position="212"/>
    </location>
</feature>
<dbReference type="PATRIC" id="fig|1379870.5.peg.3425"/>
<keyword evidence="1" id="KW-0472">Membrane</keyword>
<dbReference type="OrthoDB" id="1081881at2"/>
<feature type="transmembrane region" description="Helical" evidence="1">
    <location>
        <begin position="302"/>
        <end position="327"/>
    </location>
</feature>
<evidence type="ECO:0008006" key="4">
    <source>
        <dbReference type="Google" id="ProtNLM"/>
    </source>
</evidence>
<dbReference type="HOGENOM" id="CLU_570963_0_0_10"/>
<dbReference type="RefSeq" id="WP_046574941.1">
    <property type="nucleotide sequence ID" value="NZ_CP010429.1"/>
</dbReference>
<reference evidence="2 3" key="1">
    <citation type="journal article" date="2014" name="Curr. Microbiol.">
        <title>Spirosoma radiotolerans sp. nov., a gamma-radiation-resistant bacterium isolated from gamma ray-irradiated soil.</title>
        <authorList>
            <person name="Lee J.J."/>
            <person name="Srinivasan S."/>
            <person name="Lim S."/>
            <person name="Joe M."/>
            <person name="Im S."/>
            <person name="Bae S.I."/>
            <person name="Park K.R."/>
            <person name="Han J.H."/>
            <person name="Park S.H."/>
            <person name="Joo B.M."/>
            <person name="Park S.J."/>
            <person name="Kim M.K."/>
        </authorList>
    </citation>
    <scope>NUCLEOTIDE SEQUENCE [LARGE SCALE GENOMIC DNA]</scope>
    <source>
        <strain evidence="2 3">DG5A</strain>
    </source>
</reference>
<evidence type="ECO:0000313" key="2">
    <source>
        <dbReference type="EMBL" id="AKD56137.1"/>
    </source>
</evidence>
<feature type="transmembrane region" description="Helical" evidence="1">
    <location>
        <begin position="339"/>
        <end position="361"/>
    </location>
</feature>
<feature type="transmembrane region" description="Helical" evidence="1">
    <location>
        <begin position="373"/>
        <end position="391"/>
    </location>
</feature>
<dbReference type="AlphaFoldDB" id="A0A0E3V7T2"/>
<proteinExistence type="predicted"/>
<keyword evidence="1" id="KW-1133">Transmembrane helix</keyword>
<dbReference type="Pfam" id="PF19528">
    <property type="entry name" value="DUF6056"/>
    <property type="match status" value="1"/>
</dbReference>
<sequence length="478" mass="54060">MKHPLIDRLATITVILLFLLAYLPLLLLSFHNHPSAADDYCFADTAVRYGFWQGQKFYYNGWTGRYFSNMLVHGSPLVWGWYDGYRFIPALLTTALVGAIYALVNELLRGESLKNRLQVTALLFFMIVLALQSTVEAFFWTAAMATYTVPTILTIYLLAVIIRWYRLPEGVLKGLTAVWAGFLVFASIGSGETNLVLLILLLLAILGYRLVFLRRFDPLLVWLVLVAFVSAWLLFRAPGNAIRMGSNQTKAGELVKSMVLSFGWLARSMGLWLLKTPVIPFSLLFIPIARRLVRHGSPVRELFLLPAGLVAVVYLGLLAATIFPSYYGLGIPPFARTMNVLFVFFALGWFYVLTVWVGWLERLGRSLTLVQKWPAPVWMLTAIWLIGSIVVSKSVKQMGIDLISGNAATYDREMTERHRQLMASADTVRLRPISVYPPSIFVEDIKPDRMHWWNRCQSGYYGHKVIVLDSTFTATAQP</sequence>
<protein>
    <recommendedName>
        <fullName evidence="4">Glycosyltransferase RgtA/B/C/D-like domain-containing protein</fullName>
    </recommendedName>
</protein>
<keyword evidence="3" id="KW-1185">Reference proteome</keyword>
<dbReference type="STRING" id="1379870.SD10_15765"/>
<dbReference type="Proteomes" id="UP000033054">
    <property type="component" value="Chromosome"/>
</dbReference>